<dbReference type="OMA" id="PMASPYN"/>
<accession>G9MR29</accession>
<dbReference type="Gene3D" id="1.10.510.10">
    <property type="entry name" value="Transferase(Phosphotransferase) domain 1"/>
    <property type="match status" value="1"/>
</dbReference>
<dbReference type="VEuPathDB" id="FungiDB:TRIVIDRAFT_200858"/>
<dbReference type="eggNOG" id="ENOG502RKUQ">
    <property type="taxonomic scope" value="Eukaryota"/>
</dbReference>
<dbReference type="OrthoDB" id="5979581at2759"/>
<dbReference type="PANTHER" id="PTHR44167">
    <property type="entry name" value="OVARIAN-SPECIFIC SERINE/THREONINE-PROTEIN KINASE LOK-RELATED"/>
    <property type="match status" value="1"/>
</dbReference>
<evidence type="ECO:0000313" key="3">
    <source>
        <dbReference type="EMBL" id="EHK22556.1"/>
    </source>
</evidence>
<dbReference type="InParanoid" id="G9MR29"/>
<dbReference type="GO" id="GO:0044773">
    <property type="term" value="P:mitotic DNA damage checkpoint signaling"/>
    <property type="evidence" value="ECO:0007669"/>
    <property type="project" value="TreeGrafter"/>
</dbReference>
<dbReference type="PANTHER" id="PTHR44167:SF24">
    <property type="entry name" value="SERINE_THREONINE-PROTEIN KINASE CHK2"/>
    <property type="match status" value="1"/>
</dbReference>
<dbReference type="SUPFAM" id="SSF56112">
    <property type="entry name" value="Protein kinase-like (PK-like)"/>
    <property type="match status" value="1"/>
</dbReference>
<dbReference type="HOGENOM" id="CLU_526808_0_0_1"/>
<dbReference type="GO" id="GO:0005634">
    <property type="term" value="C:nucleus"/>
    <property type="evidence" value="ECO:0007669"/>
    <property type="project" value="TreeGrafter"/>
</dbReference>
<dbReference type="GO" id="GO:0005737">
    <property type="term" value="C:cytoplasm"/>
    <property type="evidence" value="ECO:0007669"/>
    <property type="project" value="TreeGrafter"/>
</dbReference>
<name>G9MR29_HYPVG</name>
<dbReference type="AlphaFoldDB" id="G9MR29"/>
<keyword evidence="4" id="KW-1185">Reference proteome</keyword>
<dbReference type="Proteomes" id="UP000007115">
    <property type="component" value="Unassembled WGS sequence"/>
</dbReference>
<feature type="region of interest" description="Disordered" evidence="1">
    <location>
        <begin position="529"/>
        <end position="567"/>
    </location>
</feature>
<dbReference type="SMART" id="SM00220">
    <property type="entry name" value="S_TKc"/>
    <property type="match status" value="1"/>
</dbReference>
<evidence type="ECO:0000313" key="4">
    <source>
        <dbReference type="Proteomes" id="UP000007115"/>
    </source>
</evidence>
<gene>
    <name evidence="3" type="ORF">TRIVIDRAFT_200858</name>
</gene>
<feature type="domain" description="Protein kinase" evidence="2">
    <location>
        <begin position="216"/>
        <end position="523"/>
    </location>
</feature>
<protein>
    <recommendedName>
        <fullName evidence="2">Protein kinase domain-containing protein</fullName>
    </recommendedName>
</protein>
<dbReference type="GO" id="GO:0005524">
    <property type="term" value="F:ATP binding"/>
    <property type="evidence" value="ECO:0007669"/>
    <property type="project" value="InterPro"/>
</dbReference>
<proteinExistence type="predicted"/>
<evidence type="ECO:0000256" key="1">
    <source>
        <dbReference type="SAM" id="MobiDB-lite"/>
    </source>
</evidence>
<dbReference type="GeneID" id="25790114"/>
<dbReference type="RefSeq" id="XP_013956772.1">
    <property type="nucleotide sequence ID" value="XM_014101297.1"/>
</dbReference>
<feature type="compositionally biased region" description="Low complexity" evidence="1">
    <location>
        <begin position="64"/>
        <end position="77"/>
    </location>
</feature>
<reference evidence="3 4" key="1">
    <citation type="journal article" date="2011" name="Genome Biol.">
        <title>Comparative genome sequence analysis underscores mycoparasitism as the ancestral life style of Trichoderma.</title>
        <authorList>
            <person name="Kubicek C.P."/>
            <person name="Herrera-Estrella A."/>
            <person name="Seidl-Seiboth V."/>
            <person name="Martinez D.A."/>
            <person name="Druzhinina I.S."/>
            <person name="Thon M."/>
            <person name="Zeilinger S."/>
            <person name="Casas-Flores S."/>
            <person name="Horwitz B.A."/>
            <person name="Mukherjee P.K."/>
            <person name="Mukherjee M."/>
            <person name="Kredics L."/>
            <person name="Alcaraz L.D."/>
            <person name="Aerts A."/>
            <person name="Antal Z."/>
            <person name="Atanasova L."/>
            <person name="Cervantes-Badillo M.G."/>
            <person name="Challacombe J."/>
            <person name="Chertkov O."/>
            <person name="McCluskey K."/>
            <person name="Coulpier F."/>
            <person name="Deshpande N."/>
            <person name="von Doehren H."/>
            <person name="Ebbole D.J."/>
            <person name="Esquivel-Naranjo E.U."/>
            <person name="Fekete E."/>
            <person name="Flipphi M."/>
            <person name="Glaser F."/>
            <person name="Gomez-Rodriguez E.Y."/>
            <person name="Gruber S."/>
            <person name="Han C."/>
            <person name="Henrissat B."/>
            <person name="Hermosa R."/>
            <person name="Hernandez-Onate M."/>
            <person name="Karaffa L."/>
            <person name="Kosti I."/>
            <person name="Le Crom S."/>
            <person name="Lindquist E."/>
            <person name="Lucas S."/>
            <person name="Luebeck M."/>
            <person name="Luebeck P.S."/>
            <person name="Margeot A."/>
            <person name="Metz B."/>
            <person name="Misra M."/>
            <person name="Nevalainen H."/>
            <person name="Omann M."/>
            <person name="Packer N."/>
            <person name="Perrone G."/>
            <person name="Uresti-Rivera E.E."/>
            <person name="Salamov A."/>
            <person name="Schmoll M."/>
            <person name="Seiboth B."/>
            <person name="Shapiro H."/>
            <person name="Sukno S."/>
            <person name="Tamayo-Ramos J.A."/>
            <person name="Tisch D."/>
            <person name="Wiest A."/>
            <person name="Wilkinson H.H."/>
            <person name="Zhang M."/>
            <person name="Coutinho P.M."/>
            <person name="Kenerley C.M."/>
            <person name="Monte E."/>
            <person name="Baker S.E."/>
            <person name="Grigoriev I.V."/>
        </authorList>
    </citation>
    <scope>NUCLEOTIDE SEQUENCE [LARGE SCALE GENOMIC DNA]</scope>
    <source>
        <strain evidence="4">Gv29-8 / FGSC 10586</strain>
    </source>
</reference>
<sequence>MEANANILPNDILFATFSAANDAAILLFELIQAKASPPNLVSDGNSIGFELSLPVTSDHHDSSGSDTGSETSSDTGLGSDRLEWKIGAGASPAMVDKGLVQNNPQIVLCPPGTSPASQAVRKYIKDFHASIYVHAKSGVLMLKAICDRPMIYEQGDMHDNDLELGLGKWGDGISCVLRREKNYINIGPYRFLLKYATQSRKTYHSFTAHINDCVKSAYHGLVPSSLFNFIPMASPYNKTRWNVWLHQQIPTTDVTTGVNIYTGQPVAIKMLRNRDLIHARQRIVNLLQMALHNQNKQDSGILGIIDVWCDHQTSPPCLFDAPGNHPLTECRCIYYSMPLASYNFLNLPWSKLAADMRLLYLHQTLLGLAELHGQGLVHGNIRPGSLLILGDTTRKLRLNTKTLATQKVVLSLSMSQIDKKMFHRTSICVAPEVWQNGGATAELDRTKLDIWALASSWLYAFATPKHGNIVTSDTHRRLQGHLGKISEVYHHLAPFTALLRKMLAWDPQDRPTVTEALASDAWQLVWTEKQKDEDKKKQKRKAKMQSDGAKRVRVLSPQEQDYRVFEP</sequence>
<comment type="caution">
    <text evidence="3">The sequence shown here is derived from an EMBL/GenBank/DDBJ whole genome shotgun (WGS) entry which is preliminary data.</text>
</comment>
<dbReference type="PROSITE" id="PS50011">
    <property type="entry name" value="PROTEIN_KINASE_DOM"/>
    <property type="match status" value="1"/>
</dbReference>
<dbReference type="STRING" id="413071.G9MR29"/>
<dbReference type="Pfam" id="PF00069">
    <property type="entry name" value="Pkinase"/>
    <property type="match status" value="1"/>
</dbReference>
<dbReference type="InterPro" id="IPR011009">
    <property type="entry name" value="Kinase-like_dom_sf"/>
</dbReference>
<dbReference type="GO" id="GO:0004674">
    <property type="term" value="F:protein serine/threonine kinase activity"/>
    <property type="evidence" value="ECO:0007669"/>
    <property type="project" value="TreeGrafter"/>
</dbReference>
<organism evidence="3 4">
    <name type="scientific">Hypocrea virens (strain Gv29-8 / FGSC 10586)</name>
    <name type="common">Gliocladium virens</name>
    <name type="synonym">Trichoderma virens</name>
    <dbReference type="NCBI Taxonomy" id="413071"/>
    <lineage>
        <taxon>Eukaryota</taxon>
        <taxon>Fungi</taxon>
        <taxon>Dikarya</taxon>
        <taxon>Ascomycota</taxon>
        <taxon>Pezizomycotina</taxon>
        <taxon>Sordariomycetes</taxon>
        <taxon>Hypocreomycetidae</taxon>
        <taxon>Hypocreales</taxon>
        <taxon>Hypocreaceae</taxon>
        <taxon>Trichoderma</taxon>
    </lineage>
</organism>
<evidence type="ECO:0000259" key="2">
    <source>
        <dbReference type="PROSITE" id="PS50011"/>
    </source>
</evidence>
<dbReference type="EMBL" id="ABDF02000006">
    <property type="protein sequence ID" value="EHK22556.1"/>
    <property type="molecule type" value="Genomic_DNA"/>
</dbReference>
<dbReference type="InterPro" id="IPR000719">
    <property type="entry name" value="Prot_kinase_dom"/>
</dbReference>
<feature type="region of interest" description="Disordered" evidence="1">
    <location>
        <begin position="57"/>
        <end position="77"/>
    </location>
</feature>